<feature type="domain" description="AB hydrolase-1" evidence="1">
    <location>
        <begin position="3"/>
        <end position="241"/>
    </location>
</feature>
<dbReference type="Pfam" id="PF00561">
    <property type="entry name" value="Abhydrolase_1"/>
    <property type="match status" value="1"/>
</dbReference>
<dbReference type="InterPro" id="IPR000073">
    <property type="entry name" value="AB_hydrolase_1"/>
</dbReference>
<dbReference type="SUPFAM" id="SSF53474">
    <property type="entry name" value="alpha/beta-Hydrolases"/>
    <property type="match status" value="1"/>
</dbReference>
<keyword evidence="2" id="KW-0378">Hydrolase</keyword>
<protein>
    <submittedName>
        <fullName evidence="2">Alpha/beta hydrolase</fullName>
    </submittedName>
</protein>
<accession>A0ABY4E279</accession>
<reference evidence="2 3" key="1">
    <citation type="journal article" date="2022" name="Res Sq">
        <title>Evolution of multicellular longitudinally dividing oral cavity symbionts (Neisseriaceae).</title>
        <authorList>
            <person name="Nyongesa S."/>
            <person name="Weber P."/>
            <person name="Bernet E."/>
            <person name="Pullido F."/>
            <person name="Nieckarz M."/>
            <person name="Delaby M."/>
            <person name="Nieves C."/>
            <person name="Viehboeck T."/>
            <person name="Krause N."/>
            <person name="Rivera-Millot A."/>
            <person name="Nakamura A."/>
            <person name="Vischer N."/>
            <person name="VanNieuwenhze M."/>
            <person name="Brun Y."/>
            <person name="Cava F."/>
            <person name="Bulgheresi S."/>
            <person name="Veyrier F."/>
        </authorList>
    </citation>
    <scope>NUCLEOTIDE SEQUENCE [LARGE SCALE GENOMIC DNA]</scope>
    <source>
        <strain evidence="2 3">SN4</strain>
    </source>
</reference>
<evidence type="ECO:0000313" key="2">
    <source>
        <dbReference type="EMBL" id="UOO89891.1"/>
    </source>
</evidence>
<dbReference type="InterPro" id="IPR000639">
    <property type="entry name" value="Epox_hydrolase-like"/>
</dbReference>
<evidence type="ECO:0000259" key="1">
    <source>
        <dbReference type="Pfam" id="PF00561"/>
    </source>
</evidence>
<evidence type="ECO:0000313" key="3">
    <source>
        <dbReference type="Proteomes" id="UP000832011"/>
    </source>
</evidence>
<gene>
    <name evidence="2" type="ORF">LVJ82_02570</name>
</gene>
<dbReference type="PRINTS" id="PR00412">
    <property type="entry name" value="EPOXHYDRLASE"/>
</dbReference>
<dbReference type="RefSeq" id="WP_159061425.1">
    <property type="nucleotide sequence ID" value="NZ_CP091511.1"/>
</dbReference>
<dbReference type="EMBL" id="CP091511">
    <property type="protein sequence ID" value="UOO89891.1"/>
    <property type="molecule type" value="Genomic_DNA"/>
</dbReference>
<dbReference type="PANTHER" id="PTHR43798">
    <property type="entry name" value="MONOACYLGLYCEROL LIPASE"/>
    <property type="match status" value="1"/>
</dbReference>
<sequence length="261" mass="29497">MDSADSFQAVVDALPAEYDIYAVSWRGFGRSQWQTSGYYERMVMLQDLHQILEHISPDAPLHVCGHSMGSMLATHYACLFPERIQSLTMAEGFGMPVLDQAAELRARARRFITSTEPNPSMVLSSVAAVAEKLQRRNPNMALDLAHFMAEALTHTTEQGLHYRADPKHHLPQAHPYDWHRIAPLWANLRMPTLWLQGENLPHNHYLQRVAGLLPERQALLPHLVDIVTLQGAGHMLQWEAPQAFAAALDKFLRQVEAKSVQ</sequence>
<dbReference type="InterPro" id="IPR029058">
    <property type="entry name" value="AB_hydrolase_fold"/>
</dbReference>
<name>A0ABY4E279_9NEIS</name>
<proteinExistence type="predicted"/>
<dbReference type="InterPro" id="IPR050266">
    <property type="entry name" value="AB_hydrolase_sf"/>
</dbReference>
<dbReference type="PANTHER" id="PTHR43798:SF33">
    <property type="entry name" value="HYDROLASE, PUTATIVE (AFU_ORTHOLOGUE AFUA_2G14860)-RELATED"/>
    <property type="match status" value="1"/>
</dbReference>
<organism evidence="2 3">
    <name type="scientific">Vitreoscilla massiliensis</name>
    <dbReference type="NCBI Taxonomy" id="1689272"/>
    <lineage>
        <taxon>Bacteria</taxon>
        <taxon>Pseudomonadati</taxon>
        <taxon>Pseudomonadota</taxon>
        <taxon>Betaproteobacteria</taxon>
        <taxon>Neisseriales</taxon>
        <taxon>Neisseriaceae</taxon>
        <taxon>Vitreoscilla</taxon>
    </lineage>
</organism>
<dbReference type="Gene3D" id="3.40.50.1820">
    <property type="entry name" value="alpha/beta hydrolase"/>
    <property type="match status" value="1"/>
</dbReference>
<dbReference type="GO" id="GO:0016787">
    <property type="term" value="F:hydrolase activity"/>
    <property type="evidence" value="ECO:0007669"/>
    <property type="project" value="UniProtKB-KW"/>
</dbReference>
<dbReference type="Proteomes" id="UP000832011">
    <property type="component" value="Chromosome"/>
</dbReference>
<keyword evidence="3" id="KW-1185">Reference proteome</keyword>